<dbReference type="EMBL" id="JAPDRQ010000023">
    <property type="protein sequence ID" value="KAJ9661416.1"/>
    <property type="molecule type" value="Genomic_DNA"/>
</dbReference>
<accession>A0ACC3AFZ6</accession>
<evidence type="ECO:0000313" key="2">
    <source>
        <dbReference type="Proteomes" id="UP001172386"/>
    </source>
</evidence>
<sequence>MATETGTSLTFLSIPIELRLKVYQEVFKDNYIVIVGCYNERHTAGVWKTEHAVLSVGRKVREEAKEVYRLTLTLRNFMNGYCNSSFEKHMSIFLKESVREIILYGTARYKDDILISRKLFPKLRSLTLVDMAFRPARYTLTLAPLRSKSAIRWTIESNNDADDIKDGKCDSSIIKHAKSYTDQNATTGETGSGERGFNLFCKVMVYINSESPNPRLIGIMDVSLYGFHLHRPSRQSRTPSVRSSNTSNLSRLDMAEKSSFLTLAIELRQQIYDEIFADAIIYLRSDDDGVVRPMHWWTYSGILGVSKQIREEAIPRFRLDLVAVGSSSPKSGSSTVMGLSETTRFSIINMTINDNILRGIRFDKKLFPRLETVVVQAAGLGGKQCYGRWDKQTPVERIRSLPQDVSYEEASLIKVGLHDAMFMHHSGNAMLRRLGMGVRASLTSTNVKIFFRHKFTTNTGPPAWKTSSEMVSFLPDMLVHRC</sequence>
<dbReference type="Proteomes" id="UP001172386">
    <property type="component" value="Unassembled WGS sequence"/>
</dbReference>
<organism evidence="1 2">
    <name type="scientific">Neophaeococcomyces mojaviensis</name>
    <dbReference type="NCBI Taxonomy" id="3383035"/>
    <lineage>
        <taxon>Eukaryota</taxon>
        <taxon>Fungi</taxon>
        <taxon>Dikarya</taxon>
        <taxon>Ascomycota</taxon>
        <taxon>Pezizomycotina</taxon>
        <taxon>Eurotiomycetes</taxon>
        <taxon>Chaetothyriomycetidae</taxon>
        <taxon>Chaetothyriales</taxon>
        <taxon>Chaetothyriales incertae sedis</taxon>
        <taxon>Neophaeococcomyces</taxon>
    </lineage>
</organism>
<proteinExistence type="predicted"/>
<gene>
    <name evidence="1" type="ORF">H2198_001984</name>
</gene>
<comment type="caution">
    <text evidence="1">The sequence shown here is derived from an EMBL/GenBank/DDBJ whole genome shotgun (WGS) entry which is preliminary data.</text>
</comment>
<reference evidence="1" key="1">
    <citation type="submission" date="2022-10" db="EMBL/GenBank/DDBJ databases">
        <title>Culturing micro-colonial fungi from biological soil crusts in the Mojave desert and describing Neophaeococcomyces mojavensis, and introducing the new genera and species Taxawa tesnikishii.</title>
        <authorList>
            <person name="Kurbessoian T."/>
            <person name="Stajich J.E."/>
        </authorList>
    </citation>
    <scope>NUCLEOTIDE SEQUENCE</scope>
    <source>
        <strain evidence="1">JES_112</strain>
    </source>
</reference>
<keyword evidence="2" id="KW-1185">Reference proteome</keyword>
<evidence type="ECO:0000313" key="1">
    <source>
        <dbReference type="EMBL" id="KAJ9661416.1"/>
    </source>
</evidence>
<protein>
    <submittedName>
        <fullName evidence="1">Uncharacterized protein</fullName>
    </submittedName>
</protein>
<name>A0ACC3AFZ6_9EURO</name>